<keyword evidence="10" id="KW-0486">Methionine biosynthesis</keyword>
<dbReference type="InterPro" id="IPR005106">
    <property type="entry name" value="Asp/hSer_DH_NAD-bd"/>
</dbReference>
<sequence length="429" mass="47628">MRKKISIGIIGYGTVGSNTAAVLQKKNRFFADRTGIDFHIKKICDVNWDNKRDWMPPVSMRTNDYNDIINDPEINIVVELIGKFHPAYEIIKKSLRQGKAVVTANKFLLSKKLTELLTLADTSGSYLGFEASVAGAIPVIKMLRESFIGNRINSVIGILNGTTNYILSSMTEKHQTFSDALKSAQSLGYAESEPSLDISGKDSAQKLVIISTYAFQCGILDRDFLIEGIERIEPQDIDFARELGYKIKLLAIGKRLDDTVFLKVHPALIPVNHMLSDVESVYNAVYFEGDLFGKTLIYGEGAGGKAATSAVIADIMEIGRKLYLGSYLSEQFIINPHVKFQSSDELKTRYYLRFTAIDRHGVLASIANILGKNKISIASVIQKEENPEHAVPIVMLTHAAIEKNLQKAVSTIDKLSCIRHPTQIIRIEG</sequence>
<feature type="binding site" evidence="12">
    <location>
        <begin position="10"/>
        <end position="17"/>
    </location>
    <ligand>
        <name>NADP(+)</name>
        <dbReference type="ChEBI" id="CHEBI:58349"/>
    </ligand>
</feature>
<dbReference type="InterPro" id="IPR001342">
    <property type="entry name" value="HDH_cat"/>
</dbReference>
<dbReference type="SUPFAM" id="SSF51735">
    <property type="entry name" value="NAD(P)-binding Rossmann-fold domains"/>
    <property type="match status" value="1"/>
</dbReference>
<dbReference type="FunFam" id="3.30.70.260:FF:000030">
    <property type="entry name" value="Homoserine dehydrogenase"/>
    <property type="match status" value="1"/>
</dbReference>
<dbReference type="NCBIfam" id="NF004976">
    <property type="entry name" value="PRK06349.1"/>
    <property type="match status" value="1"/>
</dbReference>
<organism evidence="14">
    <name type="scientific">candidate division TA06 bacterium ADurb.Bin131</name>
    <dbReference type="NCBI Taxonomy" id="1852827"/>
    <lineage>
        <taxon>Bacteria</taxon>
        <taxon>Bacteria division TA06</taxon>
    </lineage>
</organism>
<keyword evidence="9 14" id="KW-0560">Oxidoreductase</keyword>
<proteinExistence type="inferred from homology"/>
<comment type="similarity">
    <text evidence="3">Belongs to the homoserine dehydrogenase family.</text>
</comment>
<dbReference type="Gene3D" id="3.30.70.260">
    <property type="match status" value="1"/>
</dbReference>
<dbReference type="EMBL" id="MWDQ01000135">
    <property type="protein sequence ID" value="OQB72283.1"/>
    <property type="molecule type" value="Genomic_DNA"/>
</dbReference>
<evidence type="ECO:0000256" key="4">
    <source>
        <dbReference type="ARBA" id="ARBA00013213"/>
    </source>
</evidence>
<dbReference type="Gene3D" id="3.40.50.720">
    <property type="entry name" value="NAD(P)-binding Rossmann-like Domain"/>
    <property type="match status" value="1"/>
</dbReference>
<comment type="caution">
    <text evidence="14">The sequence shown here is derived from an EMBL/GenBank/DDBJ whole genome shotgun (WGS) entry which is preliminary data.</text>
</comment>
<dbReference type="GO" id="GO:0009088">
    <property type="term" value="P:threonine biosynthetic process"/>
    <property type="evidence" value="ECO:0007669"/>
    <property type="project" value="UniProtKB-UniPathway"/>
</dbReference>
<dbReference type="InterPro" id="IPR016204">
    <property type="entry name" value="HDH"/>
</dbReference>
<dbReference type="UniPathway" id="UPA00051">
    <property type="reaction ID" value="UER00465"/>
</dbReference>
<dbReference type="PANTHER" id="PTHR43331">
    <property type="entry name" value="HOMOSERINE DEHYDROGENASE"/>
    <property type="match status" value="1"/>
</dbReference>
<comment type="pathway">
    <text evidence="1">Amino-acid biosynthesis; L-threonine biosynthesis; L-threonine from L-aspartate: step 3/5.</text>
</comment>
<evidence type="ECO:0000256" key="11">
    <source>
        <dbReference type="PIRSR" id="PIRSR000098-1"/>
    </source>
</evidence>
<dbReference type="PROSITE" id="PS51671">
    <property type="entry name" value="ACT"/>
    <property type="match status" value="1"/>
</dbReference>
<dbReference type="GO" id="GO:0050661">
    <property type="term" value="F:NADP binding"/>
    <property type="evidence" value="ECO:0007669"/>
    <property type="project" value="InterPro"/>
</dbReference>
<dbReference type="Pfam" id="PF03447">
    <property type="entry name" value="NAD_binding_3"/>
    <property type="match status" value="1"/>
</dbReference>
<dbReference type="PANTHER" id="PTHR43331:SF1">
    <property type="entry name" value="HOMOSERINE DEHYDROGENASE"/>
    <property type="match status" value="1"/>
</dbReference>
<evidence type="ECO:0000256" key="10">
    <source>
        <dbReference type="ARBA" id="ARBA00023167"/>
    </source>
</evidence>
<keyword evidence="6" id="KW-0028">Amino-acid biosynthesis</keyword>
<dbReference type="AlphaFoldDB" id="A0A1V6C5U5"/>
<feature type="binding site" evidence="12">
    <location>
        <position position="191"/>
    </location>
    <ligand>
        <name>L-homoserine</name>
        <dbReference type="ChEBI" id="CHEBI:57476"/>
    </ligand>
</feature>
<keyword evidence="8 12" id="KW-0521">NADP</keyword>
<evidence type="ECO:0000259" key="13">
    <source>
        <dbReference type="PROSITE" id="PS51671"/>
    </source>
</evidence>
<evidence type="ECO:0000256" key="8">
    <source>
        <dbReference type="ARBA" id="ARBA00022857"/>
    </source>
</evidence>
<accession>A0A1V6C5U5</accession>
<dbReference type="Proteomes" id="UP000485562">
    <property type="component" value="Unassembled WGS sequence"/>
</dbReference>
<evidence type="ECO:0000256" key="5">
    <source>
        <dbReference type="ARBA" id="ARBA00013376"/>
    </source>
</evidence>
<keyword evidence="7" id="KW-0791">Threonine biosynthesis</keyword>
<feature type="active site" description="Proton donor" evidence="11">
    <location>
        <position position="206"/>
    </location>
</feature>
<dbReference type="Pfam" id="PF00742">
    <property type="entry name" value="Homoserine_dh"/>
    <property type="match status" value="1"/>
</dbReference>
<evidence type="ECO:0000256" key="9">
    <source>
        <dbReference type="ARBA" id="ARBA00023002"/>
    </source>
</evidence>
<evidence type="ECO:0000313" key="14">
    <source>
        <dbReference type="EMBL" id="OQB72283.1"/>
    </source>
</evidence>
<dbReference type="FunFam" id="3.30.360.10:FF:000005">
    <property type="entry name" value="Homoserine dehydrogenase"/>
    <property type="match status" value="1"/>
</dbReference>
<dbReference type="EC" id="1.1.1.3" evidence="4"/>
<dbReference type="InterPro" id="IPR045865">
    <property type="entry name" value="ACT-like_dom_sf"/>
</dbReference>
<dbReference type="InterPro" id="IPR036291">
    <property type="entry name" value="NAD(P)-bd_dom_sf"/>
</dbReference>
<feature type="binding site" evidence="12">
    <location>
        <position position="106"/>
    </location>
    <ligand>
        <name>NADPH</name>
        <dbReference type="ChEBI" id="CHEBI:57783"/>
    </ligand>
</feature>
<evidence type="ECO:0000256" key="1">
    <source>
        <dbReference type="ARBA" id="ARBA00005056"/>
    </source>
</evidence>
<dbReference type="SUPFAM" id="SSF55347">
    <property type="entry name" value="Glyceraldehyde-3-phosphate dehydrogenase-like, C-terminal domain"/>
    <property type="match status" value="1"/>
</dbReference>
<dbReference type="Pfam" id="PF01842">
    <property type="entry name" value="ACT"/>
    <property type="match status" value="1"/>
</dbReference>
<evidence type="ECO:0000256" key="2">
    <source>
        <dbReference type="ARBA" id="ARBA00005062"/>
    </source>
</evidence>
<dbReference type="SUPFAM" id="SSF55021">
    <property type="entry name" value="ACT-like"/>
    <property type="match status" value="1"/>
</dbReference>
<dbReference type="UniPathway" id="UPA00050">
    <property type="reaction ID" value="UER00063"/>
</dbReference>
<dbReference type="PIRSF" id="PIRSF000098">
    <property type="entry name" value="Homoser_dehydrog"/>
    <property type="match status" value="1"/>
</dbReference>
<feature type="domain" description="ACT" evidence="13">
    <location>
        <begin position="351"/>
        <end position="426"/>
    </location>
</feature>
<dbReference type="CDD" id="cd04881">
    <property type="entry name" value="ACT_HSDH-Hom"/>
    <property type="match status" value="1"/>
</dbReference>
<comment type="pathway">
    <text evidence="2">Amino-acid biosynthesis; L-methionine biosynthesis via de novo pathway; L-homoserine from L-aspartate: step 3/3.</text>
</comment>
<evidence type="ECO:0000256" key="7">
    <source>
        <dbReference type="ARBA" id="ARBA00022697"/>
    </source>
</evidence>
<dbReference type="Gene3D" id="3.30.360.10">
    <property type="entry name" value="Dihydrodipicolinate Reductase, domain 2"/>
    <property type="match status" value="1"/>
</dbReference>
<protein>
    <recommendedName>
        <fullName evidence="5">Homoserine dehydrogenase</fullName>
        <ecNumber evidence="4">1.1.1.3</ecNumber>
    </recommendedName>
</protein>
<dbReference type="InterPro" id="IPR002912">
    <property type="entry name" value="ACT_dom"/>
</dbReference>
<dbReference type="GO" id="GO:0004412">
    <property type="term" value="F:homoserine dehydrogenase activity"/>
    <property type="evidence" value="ECO:0007669"/>
    <property type="project" value="UniProtKB-EC"/>
</dbReference>
<gene>
    <name evidence="14" type="primary">hom</name>
    <name evidence="14" type="ORF">BWX89_01364</name>
</gene>
<evidence type="ECO:0000256" key="3">
    <source>
        <dbReference type="ARBA" id="ARBA00006753"/>
    </source>
</evidence>
<evidence type="ECO:0000256" key="12">
    <source>
        <dbReference type="PIRSR" id="PIRSR000098-2"/>
    </source>
</evidence>
<name>A0A1V6C5U5_UNCT6</name>
<dbReference type="GO" id="GO:0009086">
    <property type="term" value="P:methionine biosynthetic process"/>
    <property type="evidence" value="ECO:0007669"/>
    <property type="project" value="UniProtKB-KW"/>
</dbReference>
<evidence type="ECO:0000256" key="6">
    <source>
        <dbReference type="ARBA" id="ARBA00022605"/>
    </source>
</evidence>
<reference evidence="14" key="1">
    <citation type="submission" date="2017-02" db="EMBL/GenBank/DDBJ databases">
        <title>Delving into the versatile metabolic prowess of the omnipresent phylum Bacteroidetes.</title>
        <authorList>
            <person name="Nobu M.K."/>
            <person name="Mei R."/>
            <person name="Narihiro T."/>
            <person name="Kuroda K."/>
            <person name="Liu W.-T."/>
        </authorList>
    </citation>
    <scope>NUCLEOTIDE SEQUENCE</scope>
    <source>
        <strain evidence="14">ADurb.Bin131</strain>
    </source>
</reference>